<dbReference type="SUPFAM" id="SSF51905">
    <property type="entry name" value="FAD/NAD(P)-binding domain"/>
    <property type="match status" value="1"/>
</dbReference>
<dbReference type="InterPro" id="IPR050493">
    <property type="entry name" value="FAD-dep_Monooxygenase_BioMet"/>
</dbReference>
<keyword evidence="4" id="KW-0560">Oxidoreductase</keyword>
<dbReference type="PANTHER" id="PTHR13789">
    <property type="entry name" value="MONOOXYGENASE"/>
    <property type="match status" value="1"/>
</dbReference>
<evidence type="ECO:0000256" key="2">
    <source>
        <dbReference type="ARBA" id="ARBA00022630"/>
    </source>
</evidence>
<name>A0AAD7I045_9AGAR</name>
<dbReference type="InterPro" id="IPR036188">
    <property type="entry name" value="FAD/NAD-bd_sf"/>
</dbReference>
<dbReference type="EMBL" id="JARJLG010000186">
    <property type="protein sequence ID" value="KAJ7730989.1"/>
    <property type="molecule type" value="Genomic_DNA"/>
</dbReference>
<evidence type="ECO:0000313" key="7">
    <source>
        <dbReference type="EMBL" id="KAJ7730989.1"/>
    </source>
</evidence>
<dbReference type="InterPro" id="IPR002938">
    <property type="entry name" value="FAD-bd"/>
</dbReference>
<keyword evidence="2" id="KW-0285">Flavoprotein</keyword>
<dbReference type="GO" id="GO:0071949">
    <property type="term" value="F:FAD binding"/>
    <property type="evidence" value="ECO:0007669"/>
    <property type="project" value="InterPro"/>
</dbReference>
<reference evidence="7" key="1">
    <citation type="submission" date="2023-03" db="EMBL/GenBank/DDBJ databases">
        <title>Massive genome expansion in bonnet fungi (Mycena s.s.) driven by repeated elements and novel gene families across ecological guilds.</title>
        <authorList>
            <consortium name="Lawrence Berkeley National Laboratory"/>
            <person name="Harder C.B."/>
            <person name="Miyauchi S."/>
            <person name="Viragh M."/>
            <person name="Kuo A."/>
            <person name="Thoen E."/>
            <person name="Andreopoulos B."/>
            <person name="Lu D."/>
            <person name="Skrede I."/>
            <person name="Drula E."/>
            <person name="Henrissat B."/>
            <person name="Morin E."/>
            <person name="Kohler A."/>
            <person name="Barry K."/>
            <person name="LaButti K."/>
            <person name="Morin E."/>
            <person name="Salamov A."/>
            <person name="Lipzen A."/>
            <person name="Mereny Z."/>
            <person name="Hegedus B."/>
            <person name="Baldrian P."/>
            <person name="Stursova M."/>
            <person name="Weitz H."/>
            <person name="Taylor A."/>
            <person name="Grigoriev I.V."/>
            <person name="Nagy L.G."/>
            <person name="Martin F."/>
            <person name="Kauserud H."/>
        </authorList>
    </citation>
    <scope>NUCLEOTIDE SEQUENCE</scope>
    <source>
        <strain evidence="7">CBHHK188m</strain>
    </source>
</reference>
<evidence type="ECO:0000256" key="1">
    <source>
        <dbReference type="ARBA" id="ARBA00007992"/>
    </source>
</evidence>
<dbReference type="Gene3D" id="3.50.50.60">
    <property type="entry name" value="FAD/NAD(P)-binding domain"/>
    <property type="match status" value="1"/>
</dbReference>
<keyword evidence="8" id="KW-1185">Reference proteome</keyword>
<dbReference type="AlphaFoldDB" id="A0AAD7I045"/>
<dbReference type="PRINTS" id="PR00420">
    <property type="entry name" value="RNGMNOXGNASE"/>
</dbReference>
<keyword evidence="3" id="KW-0274">FAD</keyword>
<dbReference type="GO" id="GO:0004497">
    <property type="term" value="F:monooxygenase activity"/>
    <property type="evidence" value="ECO:0007669"/>
    <property type="project" value="UniProtKB-KW"/>
</dbReference>
<accession>A0AAD7I045</accession>
<keyword evidence="5" id="KW-0503">Monooxygenase</keyword>
<dbReference type="PANTHER" id="PTHR13789:SF309">
    <property type="entry name" value="PUTATIVE (AFU_ORTHOLOGUE AFUA_6G14510)-RELATED"/>
    <property type="match status" value="1"/>
</dbReference>
<sequence length="466" mass="50691">MSETGLSFIIVGASVAGLASAIALKTSGHNVLVLEKDTQLGGASSGLNGCSRVPPNGCKILSDWGLEAEAKAHAAIMNGFSFHKYDEGNLPGQDLLALNRFDPEMLTEARGGYMQFRHQDLLRMLYDTAMRPPSRKPEEESLGKVSVIFGAEAVNVDCDACSVTLRSGEVHTGDAIIGADGANGVVRRALMQEEDADPENDTPTGLAMYGAIIPKKLVIDHGLGVFYNGELTATVWMGSGRGSMTCNVGKADDITLWVYTPDGSQNGTWTEKAEKNLADVVGPCHEQIQKLAALAEQATCVQIKEPYQLESWVSESGRVLVLGDAAHPFPPGAYHSYSVALEDGTFIGKIFSHTRNRDRVPEFLYAFQEHREARCARIREMEKEYIDLITMSDDEMRAERDAGMRANHAAGRNAMDGDLGQMLDDFQMVFGYDARDDADEWWINWGRLRDSPSGAGSNRGSRCLGG</sequence>
<evidence type="ECO:0000256" key="4">
    <source>
        <dbReference type="ARBA" id="ARBA00023002"/>
    </source>
</evidence>
<evidence type="ECO:0000313" key="8">
    <source>
        <dbReference type="Proteomes" id="UP001215280"/>
    </source>
</evidence>
<gene>
    <name evidence="7" type="ORF">DFH07DRAFT_1065847</name>
</gene>
<protein>
    <recommendedName>
        <fullName evidence="6">FAD-binding domain-containing protein</fullName>
    </recommendedName>
</protein>
<comment type="caution">
    <text evidence="7">The sequence shown here is derived from an EMBL/GenBank/DDBJ whole genome shotgun (WGS) entry which is preliminary data.</text>
</comment>
<evidence type="ECO:0000256" key="3">
    <source>
        <dbReference type="ARBA" id="ARBA00022827"/>
    </source>
</evidence>
<comment type="similarity">
    <text evidence="1">Belongs to the paxM FAD-dependent monooxygenase family.</text>
</comment>
<dbReference type="Pfam" id="PF01494">
    <property type="entry name" value="FAD_binding_3"/>
    <property type="match status" value="1"/>
</dbReference>
<dbReference type="Proteomes" id="UP001215280">
    <property type="component" value="Unassembled WGS sequence"/>
</dbReference>
<proteinExistence type="inferred from homology"/>
<organism evidence="7 8">
    <name type="scientific">Mycena maculata</name>
    <dbReference type="NCBI Taxonomy" id="230809"/>
    <lineage>
        <taxon>Eukaryota</taxon>
        <taxon>Fungi</taxon>
        <taxon>Dikarya</taxon>
        <taxon>Basidiomycota</taxon>
        <taxon>Agaricomycotina</taxon>
        <taxon>Agaricomycetes</taxon>
        <taxon>Agaricomycetidae</taxon>
        <taxon>Agaricales</taxon>
        <taxon>Marasmiineae</taxon>
        <taxon>Mycenaceae</taxon>
        <taxon>Mycena</taxon>
    </lineage>
</organism>
<evidence type="ECO:0000259" key="6">
    <source>
        <dbReference type="Pfam" id="PF01494"/>
    </source>
</evidence>
<evidence type="ECO:0000256" key="5">
    <source>
        <dbReference type="ARBA" id="ARBA00023033"/>
    </source>
</evidence>
<feature type="domain" description="FAD-binding" evidence="6">
    <location>
        <begin position="9"/>
        <end position="377"/>
    </location>
</feature>